<comment type="caution">
    <text evidence="2">The sequence shown here is derived from an EMBL/GenBank/DDBJ whole genome shotgun (WGS) entry which is preliminary data.</text>
</comment>
<feature type="transmembrane region" description="Helical" evidence="1">
    <location>
        <begin position="27"/>
        <end position="46"/>
    </location>
</feature>
<gene>
    <name evidence="2" type="ORF">C3747_10g109</name>
</gene>
<proteinExistence type="predicted"/>
<organism evidence="2 3">
    <name type="scientific">Trypanosoma cruzi</name>
    <dbReference type="NCBI Taxonomy" id="5693"/>
    <lineage>
        <taxon>Eukaryota</taxon>
        <taxon>Discoba</taxon>
        <taxon>Euglenozoa</taxon>
        <taxon>Kinetoplastea</taxon>
        <taxon>Metakinetoplastina</taxon>
        <taxon>Trypanosomatida</taxon>
        <taxon>Trypanosomatidae</taxon>
        <taxon>Trypanosoma</taxon>
        <taxon>Schizotrypanum</taxon>
    </lineage>
</organism>
<dbReference type="VEuPathDB" id="TriTrypDB:TcCL_Unassigned01439"/>
<dbReference type="VEuPathDB" id="TriTrypDB:TCSYLVIO_002626"/>
<dbReference type="Proteomes" id="UP000246078">
    <property type="component" value="Unassembled WGS sequence"/>
</dbReference>
<dbReference type="VEuPathDB" id="TriTrypDB:TCDM_07081"/>
<keyword evidence="1" id="KW-1133">Transmembrane helix</keyword>
<name>A0A2V2XKJ5_TRYCR</name>
<evidence type="ECO:0000313" key="2">
    <source>
        <dbReference type="EMBL" id="PWV19324.1"/>
    </source>
</evidence>
<dbReference type="VEuPathDB" id="TriTrypDB:ECC02_006281"/>
<dbReference type="VEuPathDB" id="TriTrypDB:C3747_10g109"/>
<protein>
    <submittedName>
        <fullName evidence="2">Uncharacterized protein</fullName>
    </submittedName>
</protein>
<dbReference type="VEuPathDB" id="TriTrypDB:BCY84_15838"/>
<dbReference type="VEuPathDB" id="TriTrypDB:TcCL_NonESM02706"/>
<dbReference type="EMBL" id="PRFC01000010">
    <property type="protein sequence ID" value="PWV19324.1"/>
    <property type="molecule type" value="Genomic_DNA"/>
</dbReference>
<dbReference type="AlphaFoldDB" id="A0A2V2XKJ5"/>
<sequence>MYGSSVARGFRHAHWLLYRMNYFLRKLLFALVVVLLLVIVIILPPASSTLHGRLFLYHMEELRQKAGDKMPEKLFLDVTTATWDDVTCGLVEAPAGENYVELNVFVVYDGKLRKKLYEGVNWSSLLPSSPNYLSPFEKTTRELMNDHRTYRNAGTEGRYNGNRIYFLATKEPLMKSYPPNMVDGRLLREWEMPGFVASRSFLQPYSAIMTVYRGRVLRHSLDSGTLTGVAAASSSTSATEKNREWVAFLEHDVQIDQPLLCRIRQRILRHSFGSRRCCVFYGKLHSTSLSLNNTMGRRLMYEYNAFFQTSFTLRDLPPVFVTRAIVVPSVLLHHTVPFLERVAELLTVNRTVLQSGGLAAVMTGQESGWGINNTPEWSLKVMEGALALSLGLERNYVYVEMPIRRFTEPELEELG</sequence>
<reference evidence="2 3" key="1">
    <citation type="journal article" date="2018" name="Microb. Genom.">
        <title>Expanding an expanded genome: long-read sequencing of Trypanosoma cruzi.</title>
        <authorList>
            <person name="Berna L."/>
            <person name="Rodriguez M."/>
            <person name="Chiribao M.L."/>
            <person name="Parodi-Talice A."/>
            <person name="Pita S."/>
            <person name="Rijo G."/>
            <person name="Alvarez-Valin F."/>
            <person name="Robello C."/>
        </authorList>
    </citation>
    <scope>NUCLEOTIDE SEQUENCE [LARGE SCALE GENOMIC DNA]</scope>
    <source>
        <strain evidence="2 3">TCC</strain>
    </source>
</reference>
<dbReference type="VEuPathDB" id="TriTrypDB:TcG_04754"/>
<keyword evidence="1" id="KW-0472">Membrane</keyword>
<dbReference type="VEuPathDB" id="TriTrypDB:Tc_MARK_1358"/>
<keyword evidence="1" id="KW-0812">Transmembrane</keyword>
<evidence type="ECO:0000313" key="3">
    <source>
        <dbReference type="Proteomes" id="UP000246078"/>
    </source>
</evidence>
<evidence type="ECO:0000256" key="1">
    <source>
        <dbReference type="SAM" id="Phobius"/>
    </source>
</evidence>
<dbReference type="VEuPathDB" id="TriTrypDB:TcBrA4_0078310"/>
<dbReference type="VEuPathDB" id="TriTrypDB:TcCLB.510901.20"/>
<accession>A0A2V2XKJ5</accession>